<dbReference type="PANTHER" id="PTHR45663">
    <property type="entry name" value="GEO12009P1"/>
    <property type="match status" value="1"/>
</dbReference>
<feature type="site" description="Contributes to redox potential value" evidence="7">
    <location>
        <position position="33"/>
    </location>
</feature>
<comment type="similarity">
    <text evidence="1 6">Belongs to the thioredoxin family.</text>
</comment>
<feature type="disulfide bond" description="Redox-active" evidence="8">
    <location>
        <begin position="31"/>
        <end position="34"/>
    </location>
</feature>
<keyword evidence="5 8" id="KW-0676">Redox-active center</keyword>
<dbReference type="AlphaFoldDB" id="A0A7Y0Q7R0"/>
<dbReference type="InterPro" id="IPR017937">
    <property type="entry name" value="Thioredoxin_CS"/>
</dbReference>
<comment type="caution">
    <text evidence="10">The sequence shown here is derived from an EMBL/GenBank/DDBJ whole genome shotgun (WGS) entry which is preliminary data.</text>
</comment>
<dbReference type="PIRSF" id="PIRSF000077">
    <property type="entry name" value="Thioredoxin"/>
    <property type="match status" value="1"/>
</dbReference>
<evidence type="ECO:0000256" key="1">
    <source>
        <dbReference type="ARBA" id="ARBA00008987"/>
    </source>
</evidence>
<keyword evidence="3" id="KW-0249">Electron transport</keyword>
<feature type="site" description="Deprotonates C-terminal active site Cys" evidence="7">
    <location>
        <position position="25"/>
    </location>
</feature>
<organism evidence="10 11">
    <name type="scientific">Thalassotalea algicola</name>
    <dbReference type="NCBI Taxonomy" id="2716224"/>
    <lineage>
        <taxon>Bacteria</taxon>
        <taxon>Pseudomonadati</taxon>
        <taxon>Pseudomonadota</taxon>
        <taxon>Gammaproteobacteria</taxon>
        <taxon>Alteromonadales</taxon>
        <taxon>Colwelliaceae</taxon>
        <taxon>Thalassotalea</taxon>
    </lineage>
</organism>
<keyword evidence="4 8" id="KW-1015">Disulfide bond</keyword>
<dbReference type="CDD" id="cd02947">
    <property type="entry name" value="TRX_family"/>
    <property type="match status" value="1"/>
</dbReference>
<evidence type="ECO:0000256" key="6">
    <source>
        <dbReference type="PIRNR" id="PIRNR000077"/>
    </source>
</evidence>
<dbReference type="GO" id="GO:0015035">
    <property type="term" value="F:protein-disulfide reductase activity"/>
    <property type="evidence" value="ECO:0007669"/>
    <property type="project" value="InterPro"/>
</dbReference>
<evidence type="ECO:0000256" key="7">
    <source>
        <dbReference type="PIRSR" id="PIRSR000077-1"/>
    </source>
</evidence>
<dbReference type="Pfam" id="PF00085">
    <property type="entry name" value="Thioredoxin"/>
    <property type="match status" value="1"/>
</dbReference>
<dbReference type="InterPro" id="IPR036249">
    <property type="entry name" value="Thioredoxin-like_sf"/>
</dbReference>
<dbReference type="Gene3D" id="3.40.30.10">
    <property type="entry name" value="Glutaredoxin"/>
    <property type="match status" value="1"/>
</dbReference>
<evidence type="ECO:0000256" key="8">
    <source>
        <dbReference type="PIRSR" id="PIRSR000077-4"/>
    </source>
</evidence>
<feature type="domain" description="Thioredoxin" evidence="9">
    <location>
        <begin position="1"/>
        <end position="103"/>
    </location>
</feature>
<accession>A0A7Y0Q7R0</accession>
<dbReference type="GO" id="GO:0005737">
    <property type="term" value="C:cytoplasm"/>
    <property type="evidence" value="ECO:0007669"/>
    <property type="project" value="TreeGrafter"/>
</dbReference>
<evidence type="ECO:0000256" key="2">
    <source>
        <dbReference type="ARBA" id="ARBA00022448"/>
    </source>
</evidence>
<evidence type="ECO:0000259" key="9">
    <source>
        <dbReference type="PROSITE" id="PS51352"/>
    </source>
</evidence>
<reference evidence="10 11" key="1">
    <citation type="submission" date="2020-04" db="EMBL/GenBank/DDBJ databases">
        <title>Thalassotalea sp. M1531, isolated from the surface of marine red alga.</title>
        <authorList>
            <person name="Pang L."/>
            <person name="Lu D.-C."/>
        </authorList>
    </citation>
    <scope>NUCLEOTIDE SEQUENCE [LARGE SCALE GENOMIC DNA]</scope>
    <source>
        <strain evidence="10 11">M1531</strain>
    </source>
</reference>
<evidence type="ECO:0000256" key="4">
    <source>
        <dbReference type="ARBA" id="ARBA00023157"/>
    </source>
</evidence>
<dbReference type="RefSeq" id="WP_169074618.1">
    <property type="nucleotide sequence ID" value="NZ_JABBXH010000002.1"/>
</dbReference>
<evidence type="ECO:0000256" key="5">
    <source>
        <dbReference type="ARBA" id="ARBA00023284"/>
    </source>
</evidence>
<keyword evidence="11" id="KW-1185">Reference proteome</keyword>
<proteinExistence type="inferred from homology"/>
<dbReference type="Proteomes" id="UP000568664">
    <property type="component" value="Unassembled WGS sequence"/>
</dbReference>
<feature type="active site" description="Nucleophile" evidence="7">
    <location>
        <position position="34"/>
    </location>
</feature>
<dbReference type="InterPro" id="IPR005746">
    <property type="entry name" value="Thioredoxin"/>
</dbReference>
<dbReference type="PROSITE" id="PS51352">
    <property type="entry name" value="THIOREDOXIN_2"/>
    <property type="match status" value="1"/>
</dbReference>
<feature type="site" description="Contributes to redox potential value" evidence="7">
    <location>
        <position position="32"/>
    </location>
</feature>
<dbReference type="PROSITE" id="PS00194">
    <property type="entry name" value="THIOREDOXIN_1"/>
    <property type="match status" value="1"/>
</dbReference>
<evidence type="ECO:0000313" key="10">
    <source>
        <dbReference type="EMBL" id="NMP31295.1"/>
    </source>
</evidence>
<gene>
    <name evidence="10" type="ORF">HII17_06955</name>
</gene>
<dbReference type="PRINTS" id="PR00421">
    <property type="entry name" value="THIOREDOXIN"/>
</dbReference>
<protein>
    <recommendedName>
        <fullName evidence="6">Thioredoxin</fullName>
    </recommendedName>
</protein>
<dbReference type="PANTHER" id="PTHR45663:SF11">
    <property type="entry name" value="GEO12009P1"/>
    <property type="match status" value="1"/>
</dbReference>
<evidence type="ECO:0000256" key="3">
    <source>
        <dbReference type="ARBA" id="ARBA00022982"/>
    </source>
</evidence>
<evidence type="ECO:0000313" key="11">
    <source>
        <dbReference type="Proteomes" id="UP000568664"/>
    </source>
</evidence>
<name>A0A7Y0Q7R0_9GAMM</name>
<feature type="active site" description="Nucleophile" evidence="7">
    <location>
        <position position="31"/>
    </location>
</feature>
<dbReference type="InterPro" id="IPR013766">
    <property type="entry name" value="Thioredoxin_domain"/>
</dbReference>
<keyword evidence="2" id="KW-0813">Transport</keyword>
<sequence length="103" mass="11332">MTVKNLSSLEEFAEITINHDKLVIDFWAPWCAPCNTLSPLFDRIAKTLPSNVKALKANVDELPILAQKFGIKTIPTVIVLENSEIKAQSSGLISEQALKQLVA</sequence>
<dbReference type="EMBL" id="JABBXH010000002">
    <property type="protein sequence ID" value="NMP31295.1"/>
    <property type="molecule type" value="Genomic_DNA"/>
</dbReference>
<dbReference type="SUPFAM" id="SSF52833">
    <property type="entry name" value="Thioredoxin-like"/>
    <property type="match status" value="1"/>
</dbReference>